<dbReference type="GO" id="GO:0032259">
    <property type="term" value="P:methylation"/>
    <property type="evidence" value="ECO:0007669"/>
    <property type="project" value="UniProtKB-KW"/>
</dbReference>
<dbReference type="PANTHER" id="PTHR43464:SF19">
    <property type="entry name" value="UBIQUINONE BIOSYNTHESIS O-METHYLTRANSFERASE, MITOCHONDRIAL"/>
    <property type="match status" value="1"/>
</dbReference>
<dbReference type="KEGG" id="emt:CPZ25_000895"/>
<evidence type="ECO:0000256" key="3">
    <source>
        <dbReference type="ARBA" id="ARBA00022691"/>
    </source>
</evidence>
<dbReference type="PANTHER" id="PTHR43464">
    <property type="entry name" value="METHYLTRANSFERASE"/>
    <property type="match status" value="1"/>
</dbReference>
<protein>
    <submittedName>
        <fullName evidence="5">Class I SAM-dependent methyltransferase</fullName>
    </submittedName>
</protein>
<dbReference type="Gene3D" id="3.40.50.150">
    <property type="entry name" value="Vaccinia Virus protein VP39"/>
    <property type="match status" value="1"/>
</dbReference>
<evidence type="ECO:0000256" key="2">
    <source>
        <dbReference type="ARBA" id="ARBA00022679"/>
    </source>
</evidence>
<accession>A0A4P9C5T1</accession>
<evidence type="ECO:0000259" key="4">
    <source>
        <dbReference type="Pfam" id="PF13649"/>
    </source>
</evidence>
<dbReference type="AlphaFoldDB" id="A0A4P9C5T1"/>
<dbReference type="InterPro" id="IPR029063">
    <property type="entry name" value="SAM-dependent_MTases_sf"/>
</dbReference>
<sequence length="218" mass="25032">MKSKAWNWEKNQSDYWLIPCVESPYLAERWQAKGFLRFLDLGCGLGRHAVYMAKKGFEVTAADLSAYGVEHTRKWAGEEGIPLTACVADMLDLPFEDNTFDCAMAYNVIYHTDIPGFQAALAEIRRVLKPGGELFLTLISKSTYGYRQADSRRRVDANTLLSEKSDTETGVPHLYVDLEDIKHFFKAWRLEDSLKESCVYNPEEPQYYSAHWSLIVRK</sequence>
<dbReference type="EMBL" id="CP029487">
    <property type="protein sequence ID" value="QCT69922.1"/>
    <property type="molecule type" value="Genomic_DNA"/>
</dbReference>
<proteinExistence type="predicted"/>
<keyword evidence="1 5" id="KW-0489">Methyltransferase</keyword>
<organism evidence="5 6">
    <name type="scientific">Eubacterium maltosivorans</name>
    <dbReference type="NCBI Taxonomy" id="2041044"/>
    <lineage>
        <taxon>Bacteria</taxon>
        <taxon>Bacillati</taxon>
        <taxon>Bacillota</taxon>
        <taxon>Clostridia</taxon>
        <taxon>Eubacteriales</taxon>
        <taxon>Eubacteriaceae</taxon>
        <taxon>Eubacterium</taxon>
    </lineage>
</organism>
<dbReference type="Proteomes" id="UP000218387">
    <property type="component" value="Chromosome"/>
</dbReference>
<dbReference type="CDD" id="cd02440">
    <property type="entry name" value="AdoMet_MTases"/>
    <property type="match status" value="1"/>
</dbReference>
<evidence type="ECO:0000313" key="6">
    <source>
        <dbReference type="Proteomes" id="UP000218387"/>
    </source>
</evidence>
<dbReference type="InterPro" id="IPR041698">
    <property type="entry name" value="Methyltransf_25"/>
</dbReference>
<feature type="domain" description="Methyltransferase" evidence="4">
    <location>
        <begin position="39"/>
        <end position="132"/>
    </location>
</feature>
<gene>
    <name evidence="5" type="ORF">CPZ25_000895</name>
</gene>
<reference evidence="5 6" key="1">
    <citation type="submission" date="2018-05" db="EMBL/GenBank/DDBJ databases">
        <title>Genome comparison of Eubacterium sp.</title>
        <authorList>
            <person name="Feng Y."/>
            <person name="Sanchez-Andrea I."/>
            <person name="Stams A.J.M."/>
            <person name="De Vos W.M."/>
        </authorList>
    </citation>
    <scope>NUCLEOTIDE SEQUENCE [LARGE SCALE GENOMIC DNA]</scope>
    <source>
        <strain evidence="5 6">YI</strain>
    </source>
</reference>
<dbReference type="Pfam" id="PF13649">
    <property type="entry name" value="Methyltransf_25"/>
    <property type="match status" value="1"/>
</dbReference>
<dbReference type="SUPFAM" id="SSF53335">
    <property type="entry name" value="S-adenosyl-L-methionine-dependent methyltransferases"/>
    <property type="match status" value="1"/>
</dbReference>
<keyword evidence="3" id="KW-0949">S-adenosyl-L-methionine</keyword>
<evidence type="ECO:0000256" key="1">
    <source>
        <dbReference type="ARBA" id="ARBA00022603"/>
    </source>
</evidence>
<keyword evidence="6" id="KW-1185">Reference proteome</keyword>
<dbReference type="GO" id="GO:0008168">
    <property type="term" value="F:methyltransferase activity"/>
    <property type="evidence" value="ECO:0007669"/>
    <property type="project" value="UniProtKB-KW"/>
</dbReference>
<evidence type="ECO:0000313" key="5">
    <source>
        <dbReference type="EMBL" id="QCT69922.1"/>
    </source>
</evidence>
<name>A0A4P9C5T1_EUBML</name>
<keyword evidence="2 5" id="KW-0808">Transferase</keyword>
<dbReference type="RefSeq" id="WP_058695053.1">
    <property type="nucleotide sequence ID" value="NZ_CP029487.1"/>
</dbReference>